<proteinExistence type="inferred from homology"/>
<evidence type="ECO:0000256" key="6">
    <source>
        <dbReference type="ARBA" id="ARBA00023136"/>
    </source>
</evidence>
<keyword evidence="11" id="KW-1185">Reference proteome</keyword>
<dbReference type="Pfam" id="PF20154">
    <property type="entry name" value="LNT_N"/>
    <property type="match status" value="1"/>
</dbReference>
<dbReference type="InterPro" id="IPR004563">
    <property type="entry name" value="Apolipo_AcylTrfase"/>
</dbReference>
<feature type="transmembrane region" description="Helical" evidence="8">
    <location>
        <begin position="45"/>
        <end position="63"/>
    </location>
</feature>
<dbReference type="CDD" id="cd07571">
    <property type="entry name" value="ALP_N-acyl_transferase"/>
    <property type="match status" value="1"/>
</dbReference>
<evidence type="ECO:0000256" key="5">
    <source>
        <dbReference type="ARBA" id="ARBA00022989"/>
    </source>
</evidence>
<dbReference type="GO" id="GO:0042158">
    <property type="term" value="P:lipoprotein biosynthetic process"/>
    <property type="evidence" value="ECO:0007669"/>
    <property type="project" value="UniProtKB-UniRule"/>
</dbReference>
<dbReference type="KEGG" id="kpf:IX53_10225"/>
<reference evidence="10 11" key="1">
    <citation type="submission" date="2015-04" db="EMBL/GenBank/DDBJ databases">
        <title>Complete Genome Sequence of Kosmotoga pacifica SLHLJ1.</title>
        <authorList>
            <person name="Jiang L.J."/>
            <person name="Shao Z.Z."/>
            <person name="Jebbar M."/>
        </authorList>
    </citation>
    <scope>NUCLEOTIDE SEQUENCE [LARGE SCALE GENOMIC DNA]</scope>
    <source>
        <strain evidence="10 11">SLHLJ1</strain>
    </source>
</reference>
<dbReference type="HAMAP" id="MF_01148">
    <property type="entry name" value="Lnt"/>
    <property type="match status" value="1"/>
</dbReference>
<feature type="transmembrane region" description="Helical" evidence="8">
    <location>
        <begin position="83"/>
        <end position="104"/>
    </location>
</feature>
<dbReference type="Gene3D" id="3.60.110.10">
    <property type="entry name" value="Carbon-nitrogen hydrolase"/>
    <property type="match status" value="1"/>
</dbReference>
<dbReference type="PANTHER" id="PTHR38686:SF1">
    <property type="entry name" value="APOLIPOPROTEIN N-ACYLTRANSFERASE"/>
    <property type="match status" value="1"/>
</dbReference>
<evidence type="ECO:0000256" key="1">
    <source>
        <dbReference type="ARBA" id="ARBA00004651"/>
    </source>
</evidence>
<keyword evidence="2 8" id="KW-1003">Cell membrane</keyword>
<dbReference type="EC" id="2.3.1.269" evidence="8"/>
<keyword evidence="5 8" id="KW-1133">Transmembrane helix</keyword>
<dbReference type="STRING" id="1330330.IX53_10225"/>
<dbReference type="GO" id="GO:0005886">
    <property type="term" value="C:plasma membrane"/>
    <property type="evidence" value="ECO:0007669"/>
    <property type="project" value="UniProtKB-SubCell"/>
</dbReference>
<dbReference type="UniPathway" id="UPA00666"/>
<sequence length="498" mass="56374">MIAILLSAVLTALSMPGMLWGGLIWIALIPFFLNMERGGLLSGTLKAFLYAYIYLMVAHYWVLPVLSVNVPEVLSSFPPFVGTVSFFMMGVLMAFPFLGFGFLYKLYNKKFAGSLLLSSLFTASLYTLFEWLRSLGQLGFTGGSFSDAFVHQKGLLQLSAFGGPYLLVFLVVFVNAMLAYVLKHWRKNKYIFVFTALFVLFALNSLIVRFLPAPLTNPLYDKSITAIQTNIPQSLKYNESPLKVYQIIERALEEAPPGSLVVLPEASFLYDIRDSFIGSKLQELSRKRDLNILIGFPAAEGKKKYNQLRLLSPEGFSEEFYAKMKPTPFAEFLPYPKLFGIFKFMRFLDFFSPGEEFSVFEVGDQRIGAQICFDSYYPEVSRELVNAGSYVILVSTNDGWFNLRTGLIQHLSKAILRAVENRRYVVQVSNTGISAVIDPYGRVLTRLPTVSEWSVEYVVNDFHYTPKADRTFYTDHGDWFAYVVLIISFLMIVGGVFI</sequence>
<dbReference type="RefSeq" id="WP_047755276.1">
    <property type="nucleotide sequence ID" value="NZ_CAJUHA010000010.1"/>
</dbReference>
<evidence type="ECO:0000256" key="3">
    <source>
        <dbReference type="ARBA" id="ARBA00022679"/>
    </source>
</evidence>
<evidence type="ECO:0000259" key="9">
    <source>
        <dbReference type="PROSITE" id="PS50263"/>
    </source>
</evidence>
<dbReference type="SUPFAM" id="SSF56317">
    <property type="entry name" value="Carbon-nitrogen hydrolase"/>
    <property type="match status" value="1"/>
</dbReference>
<dbReference type="PATRIC" id="fig|1330330.3.peg.2078"/>
<dbReference type="GO" id="GO:0016410">
    <property type="term" value="F:N-acyltransferase activity"/>
    <property type="evidence" value="ECO:0007669"/>
    <property type="project" value="UniProtKB-UniRule"/>
</dbReference>
<comment type="pathway">
    <text evidence="8">Protein modification; lipoprotein biosynthesis (N-acyl transfer).</text>
</comment>
<dbReference type="NCBIfam" id="TIGR00546">
    <property type="entry name" value="lnt"/>
    <property type="match status" value="1"/>
</dbReference>
<dbReference type="Pfam" id="PF00795">
    <property type="entry name" value="CN_hydrolase"/>
    <property type="match status" value="1"/>
</dbReference>
<gene>
    <name evidence="8" type="primary">lnt</name>
    <name evidence="10" type="ORF">IX53_10225</name>
</gene>
<feature type="transmembrane region" description="Helical" evidence="8">
    <location>
        <begin position="190"/>
        <end position="211"/>
    </location>
</feature>
<evidence type="ECO:0000313" key="10">
    <source>
        <dbReference type="EMBL" id="AKI98141.1"/>
    </source>
</evidence>
<dbReference type="EMBL" id="CP011232">
    <property type="protein sequence ID" value="AKI98141.1"/>
    <property type="molecule type" value="Genomic_DNA"/>
</dbReference>
<comment type="catalytic activity">
    <reaction evidence="8">
        <text>N-terminal S-1,2-diacyl-sn-glyceryl-L-cysteinyl-[lipoprotein] + a glycerophospholipid = N-acyl-S-1,2-diacyl-sn-glyceryl-L-cysteinyl-[lipoprotein] + a 2-acyl-sn-glycero-3-phospholipid + H(+)</text>
        <dbReference type="Rhea" id="RHEA:48228"/>
        <dbReference type="Rhea" id="RHEA-COMP:14681"/>
        <dbReference type="Rhea" id="RHEA-COMP:14684"/>
        <dbReference type="ChEBI" id="CHEBI:15378"/>
        <dbReference type="ChEBI" id="CHEBI:136912"/>
        <dbReference type="ChEBI" id="CHEBI:140656"/>
        <dbReference type="ChEBI" id="CHEBI:140657"/>
        <dbReference type="ChEBI" id="CHEBI:140660"/>
        <dbReference type="EC" id="2.3.1.269"/>
    </reaction>
</comment>
<feature type="transmembrane region" description="Helical" evidence="8">
    <location>
        <begin position="479"/>
        <end position="497"/>
    </location>
</feature>
<organism evidence="10 11">
    <name type="scientific">Kosmotoga pacifica</name>
    <dbReference type="NCBI Taxonomy" id="1330330"/>
    <lineage>
        <taxon>Bacteria</taxon>
        <taxon>Thermotogati</taxon>
        <taxon>Thermotogota</taxon>
        <taxon>Thermotogae</taxon>
        <taxon>Kosmotogales</taxon>
        <taxon>Kosmotogaceae</taxon>
        <taxon>Kosmotoga</taxon>
    </lineage>
</organism>
<evidence type="ECO:0000256" key="2">
    <source>
        <dbReference type="ARBA" id="ARBA00022475"/>
    </source>
</evidence>
<dbReference type="AlphaFoldDB" id="A0A0G2ZDL6"/>
<evidence type="ECO:0000256" key="8">
    <source>
        <dbReference type="HAMAP-Rule" id="MF_01148"/>
    </source>
</evidence>
<keyword evidence="7 8" id="KW-0012">Acyltransferase</keyword>
<keyword evidence="4 8" id="KW-0812">Transmembrane</keyword>
<dbReference type="PANTHER" id="PTHR38686">
    <property type="entry name" value="APOLIPOPROTEIN N-ACYLTRANSFERASE"/>
    <property type="match status" value="1"/>
</dbReference>
<dbReference type="OrthoDB" id="9811121at2"/>
<dbReference type="InterPro" id="IPR003010">
    <property type="entry name" value="C-N_Hydrolase"/>
</dbReference>
<comment type="similarity">
    <text evidence="8">Belongs to the CN hydrolase family. Apolipoprotein N-acyltransferase subfamily.</text>
</comment>
<evidence type="ECO:0000256" key="7">
    <source>
        <dbReference type="ARBA" id="ARBA00023315"/>
    </source>
</evidence>
<dbReference type="InterPro" id="IPR036526">
    <property type="entry name" value="C-N_Hydrolase_sf"/>
</dbReference>
<evidence type="ECO:0000313" key="11">
    <source>
        <dbReference type="Proteomes" id="UP000035159"/>
    </source>
</evidence>
<dbReference type="InterPro" id="IPR045378">
    <property type="entry name" value="LNT_N"/>
</dbReference>
<comment type="subcellular location">
    <subcellularLocation>
        <location evidence="1 8">Cell membrane</location>
        <topology evidence="1 8">Multi-pass membrane protein</topology>
    </subcellularLocation>
</comment>
<dbReference type="PROSITE" id="PS50263">
    <property type="entry name" value="CN_HYDROLASE"/>
    <property type="match status" value="1"/>
</dbReference>
<keyword evidence="3 8" id="KW-0808">Transferase</keyword>
<feature type="transmembrane region" description="Helical" evidence="8">
    <location>
        <begin position="111"/>
        <end position="129"/>
    </location>
</feature>
<accession>A0A0G2ZDL6</accession>
<protein>
    <recommendedName>
        <fullName evidence="8">Apolipoprotein N-acyltransferase</fullName>
        <shortName evidence="8">ALP N-acyltransferase</shortName>
        <ecNumber evidence="8">2.3.1.269</ecNumber>
    </recommendedName>
</protein>
<dbReference type="Proteomes" id="UP000035159">
    <property type="component" value="Chromosome"/>
</dbReference>
<feature type="transmembrane region" description="Helical" evidence="8">
    <location>
        <begin position="165"/>
        <end position="183"/>
    </location>
</feature>
<feature type="transmembrane region" description="Helical" evidence="8">
    <location>
        <begin position="6"/>
        <end position="33"/>
    </location>
</feature>
<feature type="domain" description="CN hydrolase" evidence="9">
    <location>
        <begin position="227"/>
        <end position="464"/>
    </location>
</feature>
<comment type="function">
    <text evidence="8">Catalyzes the phospholipid dependent N-acylation of the N-terminal cysteine of apolipoprotein, the last step in lipoprotein maturation.</text>
</comment>
<name>A0A0G2ZDL6_9BACT</name>
<evidence type="ECO:0000256" key="4">
    <source>
        <dbReference type="ARBA" id="ARBA00022692"/>
    </source>
</evidence>
<keyword evidence="6 8" id="KW-0472">Membrane</keyword>